<keyword evidence="2" id="KW-0677">Repeat</keyword>
<dbReference type="Gene3D" id="2.40.330.10">
    <property type="entry name" value="DNA-binding pseudobarrel domain"/>
    <property type="match status" value="3"/>
</dbReference>
<keyword evidence="3" id="KW-0805">Transcription regulation</keyword>
<feature type="domain" description="TF-B3" evidence="8">
    <location>
        <begin position="157"/>
        <end position="251"/>
    </location>
</feature>
<evidence type="ECO:0000256" key="7">
    <source>
        <dbReference type="SAM" id="MobiDB-lite"/>
    </source>
</evidence>
<evidence type="ECO:0000256" key="5">
    <source>
        <dbReference type="ARBA" id="ARBA00023163"/>
    </source>
</evidence>
<dbReference type="GO" id="GO:0005634">
    <property type="term" value="C:nucleus"/>
    <property type="evidence" value="ECO:0007669"/>
    <property type="project" value="UniProtKB-SubCell"/>
</dbReference>
<dbReference type="InterPro" id="IPR039218">
    <property type="entry name" value="REM_fam"/>
</dbReference>
<feature type="compositionally biased region" description="Acidic residues" evidence="7">
    <location>
        <begin position="470"/>
        <end position="487"/>
    </location>
</feature>
<feature type="domain" description="TF-B3" evidence="8">
    <location>
        <begin position="279"/>
        <end position="376"/>
    </location>
</feature>
<keyword evidence="5" id="KW-0804">Transcription</keyword>
<dbReference type="PANTHER" id="PTHR31674:SF62">
    <property type="entry name" value="B3 DOMAIN-CONTAINING PROTEIN REM14-RELATED"/>
    <property type="match status" value="1"/>
</dbReference>
<protein>
    <recommendedName>
        <fullName evidence="8">TF-B3 domain-containing protein</fullName>
    </recommendedName>
</protein>
<dbReference type="Pfam" id="PF02362">
    <property type="entry name" value="B3"/>
    <property type="match status" value="3"/>
</dbReference>
<dbReference type="Gramene" id="KFK32658">
    <property type="protein sequence ID" value="KFK32658"/>
    <property type="gene ID" value="AALP_AA6G271700"/>
</dbReference>
<dbReference type="EMBL" id="CM002874">
    <property type="protein sequence ID" value="KFK32658.1"/>
    <property type="molecule type" value="Genomic_DNA"/>
</dbReference>
<dbReference type="FunFam" id="2.40.330.10:FF:000009">
    <property type="entry name" value="Transcriptional factor B3 family protein"/>
    <property type="match status" value="1"/>
</dbReference>
<reference evidence="10" key="1">
    <citation type="journal article" date="2015" name="Nat. Plants">
        <title>Genome expansion of Arabis alpina linked with retrotransposition and reduced symmetric DNA methylation.</title>
        <authorList>
            <person name="Willing E.M."/>
            <person name="Rawat V."/>
            <person name="Mandakova T."/>
            <person name="Maumus F."/>
            <person name="James G.V."/>
            <person name="Nordstroem K.J."/>
            <person name="Becker C."/>
            <person name="Warthmann N."/>
            <person name="Chica C."/>
            <person name="Szarzynska B."/>
            <person name="Zytnicki M."/>
            <person name="Albani M.C."/>
            <person name="Kiefer C."/>
            <person name="Bergonzi S."/>
            <person name="Castaings L."/>
            <person name="Mateos J.L."/>
            <person name="Berns M.C."/>
            <person name="Bujdoso N."/>
            <person name="Piofczyk T."/>
            <person name="de Lorenzo L."/>
            <person name="Barrero-Sicilia C."/>
            <person name="Mateos I."/>
            <person name="Piednoel M."/>
            <person name="Hagmann J."/>
            <person name="Chen-Min-Tao R."/>
            <person name="Iglesias-Fernandez R."/>
            <person name="Schuster S.C."/>
            <person name="Alonso-Blanco C."/>
            <person name="Roudier F."/>
            <person name="Carbonero P."/>
            <person name="Paz-Ares J."/>
            <person name="Davis S.J."/>
            <person name="Pecinka A."/>
            <person name="Quesneville H."/>
            <person name="Colot V."/>
            <person name="Lysak M.A."/>
            <person name="Weigel D."/>
            <person name="Coupland G."/>
            <person name="Schneeberger K."/>
        </authorList>
    </citation>
    <scope>NUCLEOTIDE SEQUENCE [LARGE SCALE GENOMIC DNA]</scope>
    <source>
        <strain evidence="10">cv. Pajares</strain>
    </source>
</reference>
<evidence type="ECO:0000256" key="6">
    <source>
        <dbReference type="ARBA" id="ARBA00023242"/>
    </source>
</evidence>
<dbReference type="OMA" id="PQSPDCR"/>
<comment type="subcellular location">
    <subcellularLocation>
        <location evidence="1">Nucleus</location>
    </subcellularLocation>
</comment>
<dbReference type="InterPro" id="IPR003340">
    <property type="entry name" value="B3_DNA-bd"/>
</dbReference>
<dbReference type="Proteomes" id="UP000029120">
    <property type="component" value="Chromosome 6"/>
</dbReference>
<dbReference type="GO" id="GO:0003677">
    <property type="term" value="F:DNA binding"/>
    <property type="evidence" value="ECO:0007669"/>
    <property type="project" value="UniProtKB-KW"/>
</dbReference>
<dbReference type="Pfam" id="PF03478">
    <property type="entry name" value="Beta-prop_KIB1-4"/>
    <property type="match status" value="1"/>
</dbReference>
<dbReference type="eggNOG" id="ENOG502SK57">
    <property type="taxonomic scope" value="Eukaryota"/>
</dbReference>
<keyword evidence="10" id="KW-1185">Reference proteome</keyword>
<proteinExistence type="predicted"/>
<evidence type="ECO:0000256" key="4">
    <source>
        <dbReference type="ARBA" id="ARBA00023125"/>
    </source>
</evidence>
<dbReference type="OrthoDB" id="1109907at2759"/>
<sequence length="611" mass="69577">MPSQPLTRRSINHLVRSGDDDELFLVERFDPYPQPELIRFQRFACRVSMLDEEAGKWVEVSDLGDRVFFIGHYDNVACSAKELPSGCGLSGNSIVFTSMGPIANAYKYGVETGHEEDEPNWWRVSNENSVNCLWTSPVVAEGVNRGMQLSTSPVMAKQHFFKPLLPGFHSHLTIPEAFFLKYMKGRTEQSMAKLRSDASKITWEVKVEEDGQKLTDGWKEFALSHDLRVGDIVVFRQERDMAFHVTPFGPSCCEIQYESCLDNENNLGKKNPRREKESCFVANVTPSTLQSDRLNLPRSFVRANGLDKKRGEIVLMNEKGQSWTSDLKGKRSCRVTYIKHGWRSFCHANGLKPGGFYTFKLIIREGSTVLRLLSEESEEEEYSEGDEIESLSTESESDEERNPEMIQMKKKVKKNPRREAESTSLEPSCFVANVSPATLRYDSLNLPRPFVRTNGLDTSIGEIVLMNEKESEEEEESSESESNEEGYQEEKGLKKRRSIWKASSSPSENRFVTLTLTPYNVKKSILFLPIPFSRINGISVETKMALLDKHGVNWPTNLRSERTRIKLVGGWKDFVKANCVKTSESVKLELIWKEDTSCVLKFCSIVKPMTK</sequence>
<evidence type="ECO:0000313" key="10">
    <source>
        <dbReference type="Proteomes" id="UP000029120"/>
    </source>
</evidence>
<feature type="region of interest" description="Disordered" evidence="7">
    <location>
        <begin position="374"/>
        <end position="426"/>
    </location>
</feature>
<feature type="compositionally biased region" description="Acidic residues" evidence="7">
    <location>
        <begin position="375"/>
        <end position="401"/>
    </location>
</feature>
<evidence type="ECO:0000256" key="3">
    <source>
        <dbReference type="ARBA" id="ARBA00023015"/>
    </source>
</evidence>
<evidence type="ECO:0000313" key="9">
    <source>
        <dbReference type="EMBL" id="KFK32658.1"/>
    </source>
</evidence>
<name>A0A087GS06_ARAAL</name>
<dbReference type="CDD" id="cd10017">
    <property type="entry name" value="B3_DNA"/>
    <property type="match status" value="3"/>
</dbReference>
<dbReference type="SUPFAM" id="SSF101936">
    <property type="entry name" value="DNA-binding pseudobarrel domain"/>
    <property type="match status" value="3"/>
</dbReference>
<dbReference type="AlphaFoldDB" id="A0A087GS06"/>
<evidence type="ECO:0000259" key="8">
    <source>
        <dbReference type="PROSITE" id="PS50863"/>
    </source>
</evidence>
<feature type="domain" description="TF-B3" evidence="8">
    <location>
        <begin position="511"/>
        <end position="606"/>
    </location>
</feature>
<evidence type="ECO:0000256" key="2">
    <source>
        <dbReference type="ARBA" id="ARBA00022737"/>
    </source>
</evidence>
<accession>A0A087GS06</accession>
<organism evidence="9 10">
    <name type="scientific">Arabis alpina</name>
    <name type="common">Alpine rock-cress</name>
    <dbReference type="NCBI Taxonomy" id="50452"/>
    <lineage>
        <taxon>Eukaryota</taxon>
        <taxon>Viridiplantae</taxon>
        <taxon>Streptophyta</taxon>
        <taxon>Embryophyta</taxon>
        <taxon>Tracheophyta</taxon>
        <taxon>Spermatophyta</taxon>
        <taxon>Magnoliopsida</taxon>
        <taxon>eudicotyledons</taxon>
        <taxon>Gunneridae</taxon>
        <taxon>Pentapetalae</taxon>
        <taxon>rosids</taxon>
        <taxon>malvids</taxon>
        <taxon>Brassicales</taxon>
        <taxon>Brassicaceae</taxon>
        <taxon>Arabideae</taxon>
        <taxon>Arabis</taxon>
    </lineage>
</organism>
<dbReference type="PROSITE" id="PS50863">
    <property type="entry name" value="B3"/>
    <property type="match status" value="3"/>
</dbReference>
<dbReference type="SMART" id="SM01019">
    <property type="entry name" value="B3"/>
    <property type="match status" value="3"/>
</dbReference>
<feature type="region of interest" description="Disordered" evidence="7">
    <location>
        <begin position="467"/>
        <end position="491"/>
    </location>
</feature>
<keyword evidence="6" id="KW-0539">Nucleus</keyword>
<gene>
    <name evidence="9" type="ordered locus">AALP_Aa6g271700</name>
</gene>
<dbReference type="PANTHER" id="PTHR31674">
    <property type="entry name" value="B3 DOMAIN-CONTAINING PROTEIN REM-LIKE 3-RELATED"/>
    <property type="match status" value="1"/>
</dbReference>
<dbReference type="InterPro" id="IPR015300">
    <property type="entry name" value="DNA-bd_pseudobarrel_sf"/>
</dbReference>
<keyword evidence="4" id="KW-0238">DNA-binding</keyword>
<dbReference type="InterPro" id="IPR005174">
    <property type="entry name" value="KIB1-4_b-propeller"/>
</dbReference>
<evidence type="ECO:0000256" key="1">
    <source>
        <dbReference type="ARBA" id="ARBA00004123"/>
    </source>
</evidence>